<accession>A0A7Y6REE7</accession>
<evidence type="ECO:0000313" key="2">
    <source>
        <dbReference type="EMBL" id="NVF15527.1"/>
    </source>
</evidence>
<evidence type="ECO:0000313" key="3">
    <source>
        <dbReference type="Proteomes" id="UP000589984"/>
    </source>
</evidence>
<proteinExistence type="predicted"/>
<organism evidence="2 3">
    <name type="scientific">Vreelandella maris</name>
    <dbReference type="NCBI Taxonomy" id="2729617"/>
    <lineage>
        <taxon>Bacteria</taxon>
        <taxon>Pseudomonadati</taxon>
        <taxon>Pseudomonadota</taxon>
        <taxon>Gammaproteobacteria</taxon>
        <taxon>Oceanospirillales</taxon>
        <taxon>Halomonadaceae</taxon>
        <taxon>Vreelandella</taxon>
    </lineage>
</organism>
<reference evidence="2 3" key="1">
    <citation type="submission" date="2020-06" db="EMBL/GenBank/DDBJ databases">
        <title>Halomonas sp. QX-1 draft genome sequence.</title>
        <authorList>
            <person name="Qiu X."/>
        </authorList>
    </citation>
    <scope>NUCLEOTIDE SEQUENCE [LARGE SCALE GENOMIC DNA]</scope>
    <source>
        <strain evidence="2 3">QX-1</strain>
    </source>
</reference>
<dbReference type="SUPFAM" id="SSF55729">
    <property type="entry name" value="Acyl-CoA N-acyltransferases (Nat)"/>
    <property type="match status" value="1"/>
</dbReference>
<dbReference type="Pfam" id="PF00583">
    <property type="entry name" value="Acetyltransf_1"/>
    <property type="match status" value="1"/>
</dbReference>
<keyword evidence="3" id="KW-1185">Reference proteome</keyword>
<dbReference type="CDD" id="cd04301">
    <property type="entry name" value="NAT_SF"/>
    <property type="match status" value="1"/>
</dbReference>
<dbReference type="RefSeq" id="WP_176304263.1">
    <property type="nucleotide sequence ID" value="NZ_JABWCV010000018.1"/>
</dbReference>
<feature type="domain" description="N-acetyltransferase" evidence="1">
    <location>
        <begin position="3"/>
        <end position="155"/>
    </location>
</feature>
<dbReference type="AlphaFoldDB" id="A0A7Y6REE7"/>
<dbReference type="EMBL" id="JABWCV010000018">
    <property type="protein sequence ID" value="NVF15527.1"/>
    <property type="molecule type" value="Genomic_DNA"/>
</dbReference>
<dbReference type="Gene3D" id="3.40.630.30">
    <property type="match status" value="1"/>
</dbReference>
<name>A0A7Y6REE7_9GAMM</name>
<dbReference type="InterPro" id="IPR000182">
    <property type="entry name" value="GNAT_dom"/>
</dbReference>
<dbReference type="InterPro" id="IPR016181">
    <property type="entry name" value="Acyl_CoA_acyltransferase"/>
</dbReference>
<dbReference type="GO" id="GO:0016747">
    <property type="term" value="F:acyltransferase activity, transferring groups other than amino-acyl groups"/>
    <property type="evidence" value="ECO:0007669"/>
    <property type="project" value="InterPro"/>
</dbReference>
<sequence length="162" mass="18554">MIIMIKTLDESNRPAWAALYKDYANFYGMPMTDATLEAVWGWVQAGISLQGRVAMNEAGEVVGLMHFRAMPLPLRGSEVGFLDDLYVAPEHRGSGVVNAMLSAFKEEALAHDWPFVRWITREKNYRARTVYDRSADQTDWVLYQMNSINYKISFDLIFMSSK</sequence>
<protein>
    <submittedName>
        <fullName evidence="2">GNAT family N-acetyltransferase</fullName>
    </submittedName>
</protein>
<evidence type="ECO:0000259" key="1">
    <source>
        <dbReference type="PROSITE" id="PS51186"/>
    </source>
</evidence>
<comment type="caution">
    <text evidence="2">The sequence shown here is derived from an EMBL/GenBank/DDBJ whole genome shotgun (WGS) entry which is preliminary data.</text>
</comment>
<dbReference type="Proteomes" id="UP000589984">
    <property type="component" value="Unassembled WGS sequence"/>
</dbReference>
<gene>
    <name evidence="2" type="ORF">HUO07_15270</name>
</gene>
<dbReference type="PROSITE" id="PS51186">
    <property type="entry name" value="GNAT"/>
    <property type="match status" value="1"/>
</dbReference>
<keyword evidence="2" id="KW-0808">Transferase</keyword>